<keyword evidence="1" id="KW-0812">Transmembrane</keyword>
<evidence type="ECO:0000313" key="4">
    <source>
        <dbReference type="RefSeq" id="XP_022291623.1"/>
    </source>
</evidence>
<sequence length="237" mass="27594">MCLFWVFGSIGSRNKECDKMKGLLLKTINFHMTLLLLQVNCSYNTGFCKESQETVKRVKTCPKSKSAWKEREKMKNCSSIVHSCSRDLQYHCLINAWQNMTVEVCVPSININAGYCAEYNIFGGRVQDYYTRTCSLCKYNYVSTDAYRYSECYDAVKSNIGYISDQNKTSIAAITQSREIQLFSICFLYLCTVYIHFYSSKYVTIWIREKIYIIILFKLSGFFSARIIFLSSYLSYL</sequence>
<reference evidence="3 4" key="1">
    <citation type="submission" date="2025-04" db="UniProtKB">
        <authorList>
            <consortium name="RefSeq"/>
        </authorList>
    </citation>
    <scope>IDENTIFICATION</scope>
    <source>
        <tissue evidence="3 4">Whole sample</tissue>
    </source>
</reference>
<dbReference type="RefSeq" id="XP_022291623.1">
    <property type="nucleotide sequence ID" value="XM_022435915.1"/>
</dbReference>
<name>A0A8B8AJA5_CRAVI</name>
<keyword evidence="1" id="KW-1133">Transmembrane helix</keyword>
<dbReference type="KEGG" id="cvn:111102960"/>
<keyword evidence="1" id="KW-0472">Membrane</keyword>
<gene>
    <name evidence="3 4" type="primary">LOC111102960</name>
</gene>
<feature type="transmembrane region" description="Helical" evidence="1">
    <location>
        <begin position="211"/>
        <end position="234"/>
    </location>
</feature>
<protein>
    <submittedName>
        <fullName evidence="3 4">Uncharacterized protein LOC111102960 isoform X1</fullName>
    </submittedName>
</protein>
<evidence type="ECO:0000256" key="1">
    <source>
        <dbReference type="SAM" id="Phobius"/>
    </source>
</evidence>
<dbReference type="RefSeq" id="XP_022291622.1">
    <property type="nucleotide sequence ID" value="XM_022435914.1"/>
</dbReference>
<evidence type="ECO:0000313" key="2">
    <source>
        <dbReference type="Proteomes" id="UP000694844"/>
    </source>
</evidence>
<dbReference type="GeneID" id="111102960"/>
<feature type="transmembrane region" description="Helical" evidence="1">
    <location>
        <begin position="180"/>
        <end position="199"/>
    </location>
</feature>
<dbReference type="OrthoDB" id="6196174at2759"/>
<proteinExistence type="predicted"/>
<dbReference type="Proteomes" id="UP000694844">
    <property type="component" value="Chromosome 7"/>
</dbReference>
<dbReference type="AlphaFoldDB" id="A0A8B8AJA5"/>
<evidence type="ECO:0000313" key="3">
    <source>
        <dbReference type="RefSeq" id="XP_022291622.1"/>
    </source>
</evidence>
<accession>A0A8B8AJA5</accession>
<keyword evidence="2" id="KW-1185">Reference proteome</keyword>
<organism evidence="2 3">
    <name type="scientific">Crassostrea virginica</name>
    <name type="common">Eastern oyster</name>
    <dbReference type="NCBI Taxonomy" id="6565"/>
    <lineage>
        <taxon>Eukaryota</taxon>
        <taxon>Metazoa</taxon>
        <taxon>Spiralia</taxon>
        <taxon>Lophotrochozoa</taxon>
        <taxon>Mollusca</taxon>
        <taxon>Bivalvia</taxon>
        <taxon>Autobranchia</taxon>
        <taxon>Pteriomorphia</taxon>
        <taxon>Ostreida</taxon>
        <taxon>Ostreoidea</taxon>
        <taxon>Ostreidae</taxon>
        <taxon>Crassostrea</taxon>
    </lineage>
</organism>